<dbReference type="InterPro" id="IPR008792">
    <property type="entry name" value="PQQD"/>
</dbReference>
<organism evidence="1 2">
    <name type="scientific">Alteraurantiacibacter lauratis</name>
    <dbReference type="NCBI Taxonomy" id="2054627"/>
    <lineage>
        <taxon>Bacteria</taxon>
        <taxon>Pseudomonadati</taxon>
        <taxon>Pseudomonadota</taxon>
        <taxon>Alphaproteobacteria</taxon>
        <taxon>Sphingomonadales</taxon>
        <taxon>Erythrobacteraceae</taxon>
        <taxon>Alteraurantiacibacter</taxon>
    </lineage>
</organism>
<sequence>MNATLLSPDAILSASEDAVAREVGGELVLMHPASGTYFGLNPVGARIWQLIEDEPRSLASLCEVIAAEFDAPVDVIEQDLAALAGDLAAHNLIEVQAA</sequence>
<comment type="caution">
    <text evidence="1">The sequence shown here is derived from an EMBL/GenBank/DDBJ whole genome shotgun (WGS) entry which is preliminary data.</text>
</comment>
<dbReference type="EMBL" id="JBHRSU010000004">
    <property type="protein sequence ID" value="MFC3100221.1"/>
    <property type="molecule type" value="Genomic_DNA"/>
</dbReference>
<dbReference type="Pfam" id="PF05402">
    <property type="entry name" value="PqqD"/>
    <property type="match status" value="1"/>
</dbReference>
<name>A0ABV7EE51_9SPHN</name>
<gene>
    <name evidence="1" type="ORF">ACFODK_04875</name>
</gene>
<dbReference type="Gene3D" id="1.10.10.1150">
    <property type="entry name" value="Coenzyme PQQ synthesis protein D (PqqD)"/>
    <property type="match status" value="1"/>
</dbReference>
<dbReference type="Proteomes" id="UP001595378">
    <property type="component" value="Unassembled WGS sequence"/>
</dbReference>
<keyword evidence="2" id="KW-1185">Reference proteome</keyword>
<evidence type="ECO:0000313" key="1">
    <source>
        <dbReference type="EMBL" id="MFC3100221.1"/>
    </source>
</evidence>
<proteinExistence type="predicted"/>
<reference evidence="2" key="1">
    <citation type="journal article" date="2019" name="Int. J. Syst. Evol. Microbiol.">
        <title>The Global Catalogue of Microorganisms (GCM) 10K type strain sequencing project: providing services to taxonomists for standard genome sequencing and annotation.</title>
        <authorList>
            <consortium name="The Broad Institute Genomics Platform"/>
            <consortium name="The Broad Institute Genome Sequencing Center for Infectious Disease"/>
            <person name="Wu L."/>
            <person name="Ma J."/>
        </authorList>
    </citation>
    <scope>NUCLEOTIDE SEQUENCE [LARGE SCALE GENOMIC DNA]</scope>
    <source>
        <strain evidence="2">KCTC 52606</strain>
    </source>
</reference>
<evidence type="ECO:0000313" key="2">
    <source>
        <dbReference type="Proteomes" id="UP001595378"/>
    </source>
</evidence>
<dbReference type="RefSeq" id="WP_336918015.1">
    <property type="nucleotide sequence ID" value="NZ_JBANRN010000003.1"/>
</dbReference>
<protein>
    <submittedName>
        <fullName evidence="1">PqqD family protein</fullName>
    </submittedName>
</protein>
<accession>A0ABV7EE51</accession>
<dbReference type="InterPro" id="IPR041881">
    <property type="entry name" value="PqqD_sf"/>
</dbReference>